<comment type="caution">
    <text evidence="5">The sequence shown here is derived from an EMBL/GenBank/DDBJ whole genome shotgun (WGS) entry which is preliminary data.</text>
</comment>
<gene>
    <name evidence="5" type="ORF">JBS370_LOCUS23648</name>
    <name evidence="4" type="ORF">ZHD862_LOCUS23797</name>
</gene>
<dbReference type="EMBL" id="CAJOBD010003526">
    <property type="protein sequence ID" value="CAF3953104.1"/>
    <property type="molecule type" value="Genomic_DNA"/>
</dbReference>
<accession>A0A819KQU9</accession>
<dbReference type="InterPro" id="IPR036508">
    <property type="entry name" value="Chitin-bd_dom_sf"/>
</dbReference>
<dbReference type="Pfam" id="PF01607">
    <property type="entry name" value="CBM_14"/>
    <property type="match status" value="1"/>
</dbReference>
<evidence type="ECO:0000313" key="6">
    <source>
        <dbReference type="Proteomes" id="UP000663836"/>
    </source>
</evidence>
<dbReference type="Gene3D" id="2.170.140.10">
    <property type="entry name" value="Chitin binding domain"/>
    <property type="match status" value="1"/>
</dbReference>
<keyword evidence="2" id="KW-1133">Transmembrane helix</keyword>
<dbReference type="SUPFAM" id="SSF57625">
    <property type="entry name" value="Invertebrate chitin-binding proteins"/>
    <property type="match status" value="1"/>
</dbReference>
<dbReference type="EMBL" id="CAJNOT010001572">
    <property type="protein sequence ID" value="CAF1219575.1"/>
    <property type="molecule type" value="Genomic_DNA"/>
</dbReference>
<evidence type="ECO:0000256" key="1">
    <source>
        <dbReference type="SAM" id="MobiDB-lite"/>
    </source>
</evidence>
<organism evidence="5 6">
    <name type="scientific">Rotaria sordida</name>
    <dbReference type="NCBI Taxonomy" id="392033"/>
    <lineage>
        <taxon>Eukaryota</taxon>
        <taxon>Metazoa</taxon>
        <taxon>Spiralia</taxon>
        <taxon>Gnathifera</taxon>
        <taxon>Rotifera</taxon>
        <taxon>Eurotatoria</taxon>
        <taxon>Bdelloidea</taxon>
        <taxon>Philodinida</taxon>
        <taxon>Philodinidae</taxon>
        <taxon>Rotaria</taxon>
    </lineage>
</organism>
<dbReference type="InterPro" id="IPR002557">
    <property type="entry name" value="Chitin-bd_dom"/>
</dbReference>
<dbReference type="Proteomes" id="UP000663836">
    <property type="component" value="Unassembled WGS sequence"/>
</dbReference>
<reference evidence="5" key="1">
    <citation type="submission" date="2021-02" db="EMBL/GenBank/DDBJ databases">
        <authorList>
            <person name="Nowell W R."/>
        </authorList>
    </citation>
    <scope>NUCLEOTIDE SEQUENCE</scope>
</reference>
<protein>
    <recommendedName>
        <fullName evidence="3">Chitin-binding type-2 domain-containing protein</fullName>
    </recommendedName>
</protein>
<evidence type="ECO:0000259" key="3">
    <source>
        <dbReference type="PROSITE" id="PS50940"/>
    </source>
</evidence>
<dbReference type="Proteomes" id="UP000663864">
    <property type="component" value="Unassembled WGS sequence"/>
</dbReference>
<evidence type="ECO:0000313" key="4">
    <source>
        <dbReference type="EMBL" id="CAF1219575.1"/>
    </source>
</evidence>
<sequence>MQEKQQRLKLSSEGKRDDWICHHKSDRDSVSLGKSIHTDKSKQQTENVSLISEDYRQSSNKSKIKRLSANISQKKILVHLPTIHIPEMSEKTLKRWCEARDTYLDQQYPHRQKHRRIKQKEKTLKNEEISSIFTCESEQFSGTDLRHRSLEKQQSQNVQIIGDHFKDECVGTEINEAALLNTDIKRIDQANQVDLPFSQLEIHSDHDTSMIENEQKQQILSDQKSLEYCDKAIETDLILDAIEKENESIHQNIEDNTINSLVDPNINQINDDDTKTIISSTKSNTSVYEQLQILRFRFKRLSQERRLLSCILVLYVIIMCGLLVVIFLLLWAFQGQSPIFYEEVTMADTTSIINGVARYGESCHNDNDCKQPFTCYKKRSLLSSSSSSSSSSSGICRCPLKYDFVNNQCIGDLNALCRKDTDCQRYMLCSGMVDGARRCHCQTLYSYDTEQKQCYGDYRAPCQSNIDCRANLICNKTIISPMCSCQLHYRYYPLVRKCRGDPGAICETATAECIDNAECRDGACECAFQYVPDENKRCVDPCPKIEPNPVRIRYPGNCRRFIDCQRRSKSECPEMTMFNFRTQLCDYPKNVLDCR</sequence>
<keyword evidence="2" id="KW-0812">Transmembrane</keyword>
<keyword evidence="2" id="KW-0472">Membrane</keyword>
<feature type="region of interest" description="Disordered" evidence="1">
    <location>
        <begin position="21"/>
        <end position="54"/>
    </location>
</feature>
<dbReference type="GO" id="GO:0008061">
    <property type="term" value="F:chitin binding"/>
    <property type="evidence" value="ECO:0007669"/>
    <property type="project" value="InterPro"/>
</dbReference>
<evidence type="ECO:0000256" key="2">
    <source>
        <dbReference type="SAM" id="Phobius"/>
    </source>
</evidence>
<evidence type="ECO:0000313" key="5">
    <source>
        <dbReference type="EMBL" id="CAF3953104.1"/>
    </source>
</evidence>
<feature type="transmembrane region" description="Helical" evidence="2">
    <location>
        <begin position="307"/>
        <end position="333"/>
    </location>
</feature>
<dbReference type="AlphaFoldDB" id="A0A819KQU9"/>
<feature type="domain" description="Chitin-binding type-2" evidence="3">
    <location>
        <begin position="539"/>
        <end position="595"/>
    </location>
</feature>
<dbReference type="GO" id="GO:0005576">
    <property type="term" value="C:extracellular region"/>
    <property type="evidence" value="ECO:0007669"/>
    <property type="project" value="InterPro"/>
</dbReference>
<name>A0A819KQU9_9BILA</name>
<proteinExistence type="predicted"/>
<dbReference type="PROSITE" id="PS50940">
    <property type="entry name" value="CHIT_BIND_II"/>
    <property type="match status" value="1"/>
</dbReference>